<dbReference type="Proteomes" id="UP000001227">
    <property type="component" value="Chromosome"/>
</dbReference>
<dbReference type="AlphaFoldDB" id="B3ESL4"/>
<dbReference type="KEGG" id="aas:Aasi_0845"/>
<sequence>MGYIPAEAVQIIFGGQIIKGARKGVIKGVQFIKRVQQGTKVGEGVVEGAKLARGVVKGGSNLSIRTDIVLSGGRSGQLVKTLTGPANSVVKGSQGRIFITDNAEKVIWDITKDRAKSVIPGQGFGPKVTPTQEHLNLLKQVWGN</sequence>
<dbReference type="RefSeq" id="WP_012472984.1">
    <property type="nucleotide sequence ID" value="NC_010830.1"/>
</dbReference>
<protein>
    <submittedName>
        <fullName evidence="1">Uncharacterized protein</fullName>
    </submittedName>
</protein>
<organism evidence="1 2">
    <name type="scientific">Amoebophilus asiaticus (strain 5a2)</name>
    <dbReference type="NCBI Taxonomy" id="452471"/>
    <lineage>
        <taxon>Bacteria</taxon>
        <taxon>Pseudomonadati</taxon>
        <taxon>Bacteroidota</taxon>
        <taxon>Cytophagia</taxon>
        <taxon>Cytophagales</taxon>
        <taxon>Amoebophilaceae</taxon>
        <taxon>Candidatus Amoebophilus</taxon>
    </lineage>
</organism>
<gene>
    <name evidence="1" type="ordered locus">Aasi_0845</name>
</gene>
<keyword evidence="2" id="KW-1185">Reference proteome</keyword>
<dbReference type="HOGENOM" id="CLU_1792419_0_0_10"/>
<proteinExistence type="predicted"/>
<evidence type="ECO:0000313" key="2">
    <source>
        <dbReference type="Proteomes" id="UP000001227"/>
    </source>
</evidence>
<accession>B3ESL4</accession>
<name>B3ESL4_AMOA5</name>
<evidence type="ECO:0000313" key="1">
    <source>
        <dbReference type="EMBL" id="ACE06216.1"/>
    </source>
</evidence>
<dbReference type="STRING" id="452471.Aasi_0845"/>
<reference evidence="1 2" key="1">
    <citation type="journal article" date="2010" name="J. Bacteriol.">
        <title>The genome of the amoeba symbiont 'Candidatus Amoebophilus asiaticus' reveals common mechanisms for host cell interaction among amoeba-associated bacteria.</title>
        <authorList>
            <person name="Schmitz-Esser S."/>
            <person name="Tischler P."/>
            <person name="Arnold R."/>
            <person name="Montanaro J."/>
            <person name="Wagner M."/>
            <person name="Rattei T."/>
            <person name="Horn M."/>
        </authorList>
    </citation>
    <scope>NUCLEOTIDE SEQUENCE [LARGE SCALE GENOMIC DNA]</scope>
    <source>
        <strain evidence="1 2">5a2</strain>
    </source>
</reference>
<dbReference type="EMBL" id="CP001102">
    <property type="protein sequence ID" value="ACE06216.1"/>
    <property type="molecule type" value="Genomic_DNA"/>
</dbReference>